<gene>
    <name evidence="2" type="ORF">L195_g008958</name>
</gene>
<proteinExistence type="predicted"/>
<dbReference type="AlphaFoldDB" id="A0A2K3PAL0"/>
<dbReference type="SUPFAM" id="SSF56219">
    <property type="entry name" value="DNase I-like"/>
    <property type="match status" value="1"/>
</dbReference>
<organism evidence="2 3">
    <name type="scientific">Trifolium pratense</name>
    <name type="common">Red clover</name>
    <dbReference type="NCBI Taxonomy" id="57577"/>
    <lineage>
        <taxon>Eukaryota</taxon>
        <taxon>Viridiplantae</taxon>
        <taxon>Streptophyta</taxon>
        <taxon>Embryophyta</taxon>
        <taxon>Tracheophyta</taxon>
        <taxon>Spermatophyta</taxon>
        <taxon>Magnoliopsida</taxon>
        <taxon>eudicotyledons</taxon>
        <taxon>Gunneridae</taxon>
        <taxon>Pentapetalae</taxon>
        <taxon>rosids</taxon>
        <taxon>fabids</taxon>
        <taxon>Fabales</taxon>
        <taxon>Fabaceae</taxon>
        <taxon>Papilionoideae</taxon>
        <taxon>50 kb inversion clade</taxon>
        <taxon>NPAAA clade</taxon>
        <taxon>Hologalegina</taxon>
        <taxon>IRL clade</taxon>
        <taxon>Trifolieae</taxon>
        <taxon>Trifolium</taxon>
    </lineage>
</organism>
<dbReference type="Proteomes" id="UP000236291">
    <property type="component" value="Unassembled WGS sequence"/>
</dbReference>
<dbReference type="Pfam" id="PF03372">
    <property type="entry name" value="Exo_endo_phos"/>
    <property type="match status" value="1"/>
</dbReference>
<protein>
    <recommendedName>
        <fullName evidence="1">Endonuclease/exonuclease/phosphatase domain-containing protein</fullName>
    </recommendedName>
</protein>
<comment type="caution">
    <text evidence="2">The sequence shown here is derived from an EMBL/GenBank/DDBJ whole genome shotgun (WGS) entry which is preliminary data.</text>
</comment>
<evidence type="ECO:0000313" key="3">
    <source>
        <dbReference type="Proteomes" id="UP000236291"/>
    </source>
</evidence>
<accession>A0A2K3PAL0</accession>
<dbReference type="PANTHER" id="PTHR33710:SF71">
    <property type="entry name" value="ENDONUCLEASE_EXONUCLEASE_PHOSPHATASE DOMAIN-CONTAINING PROTEIN"/>
    <property type="match status" value="1"/>
</dbReference>
<dbReference type="STRING" id="57577.A0A2K3PAL0"/>
<dbReference type="InterPro" id="IPR005135">
    <property type="entry name" value="Endo/exonuclease/phosphatase"/>
</dbReference>
<feature type="domain" description="Endonuclease/exonuclease/phosphatase" evidence="1">
    <location>
        <begin position="69"/>
        <end position="229"/>
    </location>
</feature>
<dbReference type="PANTHER" id="PTHR33710">
    <property type="entry name" value="BNAC02G09200D PROTEIN"/>
    <property type="match status" value="1"/>
</dbReference>
<dbReference type="Gene3D" id="3.60.10.10">
    <property type="entry name" value="Endonuclease/exonuclease/phosphatase"/>
    <property type="match status" value="1"/>
</dbReference>
<sequence length="455" mass="53502">MGPRHYNRPPNIITSLESRHALQRIDEVDAPGSNALGVNRDFIDATMEIVNETPISAQGEDAIERLLWGIVIAWKKNVVNITYVHIDFQFIHTRLVINGKNQFLFTAIYASPMEDNRHDMWDKIRNIAVAVQEPWLLAGDFNDIMSQDEKQGGALVNFRRCRLFQERVNDCKLLDLGAVGSKFTWRGPIYEDGVHIFERLDRALCNDGWRVQFPNAIVRTLPRVDFSDHHPLLVLLDDMISINNERPFRFESAWQTHDSFQTDLSSWWRQELNFTDNLSGIQRKREARAMNCHMDWLERSLQIELAEVLKQEELMWHQRSRARWLYDGDRNTKYYNLKAVNRKRKNRIIMLRNNDGQWVEEDGSLRELVSNFYKELFTKTNVGLTELDMKYGFKPLEEEMAYNINREVENEEVKEALFNMEAWKAPGPDGYPAGFYRKNWRLITSLEKSRGYCTC</sequence>
<dbReference type="GO" id="GO:0003824">
    <property type="term" value="F:catalytic activity"/>
    <property type="evidence" value="ECO:0007669"/>
    <property type="project" value="InterPro"/>
</dbReference>
<evidence type="ECO:0000259" key="1">
    <source>
        <dbReference type="Pfam" id="PF03372"/>
    </source>
</evidence>
<reference evidence="2 3" key="2">
    <citation type="journal article" date="2017" name="Front. Plant Sci.">
        <title>Gene Classification and Mining of Molecular Markers Useful in Red Clover (Trifolium pratense) Breeding.</title>
        <authorList>
            <person name="Istvanek J."/>
            <person name="Dluhosova J."/>
            <person name="Dluhos P."/>
            <person name="Patkova L."/>
            <person name="Nedelnik J."/>
            <person name="Repkova J."/>
        </authorList>
    </citation>
    <scope>NUCLEOTIDE SEQUENCE [LARGE SCALE GENOMIC DNA]</scope>
    <source>
        <strain evidence="3">cv. Tatra</strain>
        <tissue evidence="2">Young leaves</tissue>
    </source>
</reference>
<dbReference type="EMBL" id="ASHM01005198">
    <property type="protein sequence ID" value="PNY12329.1"/>
    <property type="molecule type" value="Genomic_DNA"/>
</dbReference>
<dbReference type="InterPro" id="IPR036691">
    <property type="entry name" value="Endo/exonu/phosph_ase_sf"/>
</dbReference>
<evidence type="ECO:0000313" key="2">
    <source>
        <dbReference type="EMBL" id="PNY12329.1"/>
    </source>
</evidence>
<reference evidence="2 3" key="1">
    <citation type="journal article" date="2014" name="Am. J. Bot.">
        <title>Genome assembly and annotation for red clover (Trifolium pratense; Fabaceae).</title>
        <authorList>
            <person name="Istvanek J."/>
            <person name="Jaros M."/>
            <person name="Krenek A."/>
            <person name="Repkova J."/>
        </authorList>
    </citation>
    <scope>NUCLEOTIDE SEQUENCE [LARGE SCALE GENOMIC DNA]</scope>
    <source>
        <strain evidence="3">cv. Tatra</strain>
        <tissue evidence="2">Young leaves</tissue>
    </source>
</reference>
<name>A0A2K3PAL0_TRIPR</name>